<keyword evidence="1" id="KW-0472">Membrane</keyword>
<dbReference type="Proteomes" id="UP000199503">
    <property type="component" value="Unassembled WGS sequence"/>
</dbReference>
<evidence type="ECO:0000313" key="3">
    <source>
        <dbReference type="EMBL" id="SES39780.1"/>
    </source>
</evidence>
<dbReference type="AlphaFoldDB" id="A0A1H9X0X1"/>
<keyword evidence="1" id="KW-0812">Transmembrane</keyword>
<gene>
    <name evidence="3" type="ORF">SAMN04488000_12667</name>
</gene>
<protein>
    <submittedName>
        <fullName evidence="3">TadE-like protein</fullName>
    </submittedName>
</protein>
<organism evidence="3 4">
    <name type="scientific">Lentzea albida</name>
    <dbReference type="NCBI Taxonomy" id="65499"/>
    <lineage>
        <taxon>Bacteria</taxon>
        <taxon>Bacillati</taxon>
        <taxon>Actinomycetota</taxon>
        <taxon>Actinomycetes</taxon>
        <taxon>Pseudonocardiales</taxon>
        <taxon>Pseudonocardiaceae</taxon>
        <taxon>Lentzea</taxon>
    </lineage>
</organism>
<dbReference type="InterPro" id="IPR012495">
    <property type="entry name" value="TadE-like_dom"/>
</dbReference>
<dbReference type="Pfam" id="PF07811">
    <property type="entry name" value="TadE"/>
    <property type="match status" value="1"/>
</dbReference>
<reference evidence="4" key="1">
    <citation type="submission" date="2016-10" db="EMBL/GenBank/DDBJ databases">
        <authorList>
            <person name="Varghese N."/>
            <person name="Submissions S."/>
        </authorList>
    </citation>
    <scope>NUCLEOTIDE SEQUENCE [LARGE SCALE GENOMIC DNA]</scope>
    <source>
        <strain evidence="4">DSM 44437</strain>
    </source>
</reference>
<name>A0A1H9X0X1_9PSEU</name>
<keyword evidence="4" id="KW-1185">Reference proteome</keyword>
<evidence type="ECO:0000256" key="1">
    <source>
        <dbReference type="SAM" id="Phobius"/>
    </source>
</evidence>
<keyword evidence="1" id="KW-1133">Transmembrane helix</keyword>
<sequence>MCWWRDQRGSVAAEVTLWAPVMVMALVLVAVVVHRGVDARLRLNDVAHQAARAASIEHTNARAETAAMAAATRALADAGVSCQSVQVNVLGAVRPGAAVTVTVSCDVDLADAALLGVAARKRLSSSASELVDTWRSADGET</sequence>
<accession>A0A1H9X0X1</accession>
<dbReference type="EMBL" id="FOFV01000026">
    <property type="protein sequence ID" value="SES39780.1"/>
    <property type="molecule type" value="Genomic_DNA"/>
</dbReference>
<evidence type="ECO:0000259" key="2">
    <source>
        <dbReference type="Pfam" id="PF07811"/>
    </source>
</evidence>
<feature type="domain" description="TadE-like" evidence="2">
    <location>
        <begin position="9"/>
        <end position="52"/>
    </location>
</feature>
<evidence type="ECO:0000313" key="4">
    <source>
        <dbReference type="Proteomes" id="UP000199503"/>
    </source>
</evidence>
<dbReference type="STRING" id="65499.SAMN04488000_12667"/>
<proteinExistence type="predicted"/>
<feature type="transmembrane region" description="Helical" evidence="1">
    <location>
        <begin position="15"/>
        <end position="33"/>
    </location>
</feature>